<gene>
    <name evidence="1" type="ORF">GTO89_03910</name>
</gene>
<reference evidence="1 2" key="1">
    <citation type="submission" date="2020-01" db="EMBL/GenBank/DDBJ databases">
        <title>Whole genome sequence of Heliobacterium gestii DSM 11169.</title>
        <authorList>
            <person name="Kyndt J.A."/>
            <person name="Meyer T.E."/>
        </authorList>
    </citation>
    <scope>NUCLEOTIDE SEQUENCE [LARGE SCALE GENOMIC DNA]</scope>
    <source>
        <strain evidence="1 2">DSM 11169</strain>
    </source>
</reference>
<comment type="caution">
    <text evidence="1">The sequence shown here is derived from an EMBL/GenBank/DDBJ whole genome shotgun (WGS) entry which is preliminary data.</text>
</comment>
<keyword evidence="2" id="KW-1185">Reference proteome</keyword>
<dbReference type="RefSeq" id="WP_161260770.1">
    <property type="nucleotide sequence ID" value="NZ_JAFBDC010000006.1"/>
</dbReference>
<evidence type="ECO:0000313" key="2">
    <source>
        <dbReference type="Proteomes" id="UP000471031"/>
    </source>
</evidence>
<sequence>MGWFSSKKKTDSACAAGPYISACPGCGLDVRVWQQGQGEGKEPRERCPRCNTLLRPAMGCGGCGGCGSCSK</sequence>
<evidence type="ECO:0000313" key="1">
    <source>
        <dbReference type="EMBL" id="MZP42183.1"/>
    </source>
</evidence>
<dbReference type="OrthoDB" id="2086258at2"/>
<proteinExistence type="predicted"/>
<dbReference type="Proteomes" id="UP000471031">
    <property type="component" value="Unassembled WGS sequence"/>
</dbReference>
<protein>
    <submittedName>
        <fullName evidence="1">Uncharacterized protein</fullName>
    </submittedName>
</protein>
<organism evidence="1 2">
    <name type="scientific">Heliomicrobium gestii</name>
    <name type="common">Heliobacterium gestii</name>
    <dbReference type="NCBI Taxonomy" id="2699"/>
    <lineage>
        <taxon>Bacteria</taxon>
        <taxon>Bacillati</taxon>
        <taxon>Bacillota</taxon>
        <taxon>Clostridia</taxon>
        <taxon>Eubacteriales</taxon>
        <taxon>Heliobacteriaceae</taxon>
        <taxon>Heliomicrobium</taxon>
    </lineage>
</organism>
<accession>A0A845LF88</accession>
<dbReference type="EMBL" id="WXEX01000003">
    <property type="protein sequence ID" value="MZP42183.1"/>
    <property type="molecule type" value="Genomic_DNA"/>
</dbReference>
<dbReference type="AlphaFoldDB" id="A0A845LF88"/>
<name>A0A845LF88_HELGE</name>